<name>A0A8J8NEJ5_HALGN</name>
<dbReference type="AlphaFoldDB" id="A0A8J8NEJ5"/>
<protein>
    <submittedName>
        <fullName evidence="1">Uncharacterized protein</fullName>
    </submittedName>
</protein>
<accession>A0A8J8NEJ5</accession>
<organism evidence="1 2">
    <name type="scientific">Halteria grandinella</name>
    <dbReference type="NCBI Taxonomy" id="5974"/>
    <lineage>
        <taxon>Eukaryota</taxon>
        <taxon>Sar</taxon>
        <taxon>Alveolata</taxon>
        <taxon>Ciliophora</taxon>
        <taxon>Intramacronucleata</taxon>
        <taxon>Spirotrichea</taxon>
        <taxon>Stichotrichia</taxon>
        <taxon>Sporadotrichida</taxon>
        <taxon>Halteriidae</taxon>
        <taxon>Halteria</taxon>
    </lineage>
</organism>
<reference evidence="1" key="1">
    <citation type="submission" date="2019-06" db="EMBL/GenBank/DDBJ databases">
        <authorList>
            <person name="Zheng W."/>
        </authorList>
    </citation>
    <scope>NUCLEOTIDE SEQUENCE</scope>
    <source>
        <strain evidence="1">QDHG01</strain>
    </source>
</reference>
<dbReference type="Proteomes" id="UP000785679">
    <property type="component" value="Unassembled WGS sequence"/>
</dbReference>
<proteinExistence type="predicted"/>
<evidence type="ECO:0000313" key="1">
    <source>
        <dbReference type="EMBL" id="TNV73344.1"/>
    </source>
</evidence>
<comment type="caution">
    <text evidence="1">The sequence shown here is derived from an EMBL/GenBank/DDBJ whole genome shotgun (WGS) entry which is preliminary data.</text>
</comment>
<sequence>MEINEAIEYMQTNQFKFSNIVFDFERHIREIMMIQSQPRIHEVEFIIINPTLILKGVPQLVCNFPMAQKIILTQLQDYGNSFIEDTEGKNENSLIIPQGLSYQSRLHTISVQSLSCPNLNLITFILQSSMPTLQVLTLTKINFSDYNKRDLDQFCDTLASLSSALHTLKTDLFTFSVINNSFHSMLSLKTFAIERDKNYEEDDQIEQICKEHINLALQSNKIKFEHLIIHEKSILPLNYLISNKHPTLKSLEVNIFFWQDLDKYKLVEIAQNQNEGFKVRVNDYSEGSQDSSIDWRRDLTQVHKLCIKQFANICPGKSIEFEVFNN</sequence>
<dbReference type="EMBL" id="RRYP01019150">
    <property type="protein sequence ID" value="TNV73344.1"/>
    <property type="molecule type" value="Genomic_DNA"/>
</dbReference>
<keyword evidence="2" id="KW-1185">Reference proteome</keyword>
<gene>
    <name evidence="1" type="ORF">FGO68_gene10790</name>
</gene>
<evidence type="ECO:0000313" key="2">
    <source>
        <dbReference type="Proteomes" id="UP000785679"/>
    </source>
</evidence>